<feature type="transmembrane region" description="Helical" evidence="1">
    <location>
        <begin position="46"/>
        <end position="66"/>
    </location>
</feature>
<sequence length="183" mass="19862">MPADRGRRMSFVRPEVRAVVARWRDVLVSLGVALVGLWLISLGGVVLGAIGGAVTLAALALGLIALRRMRFRMEIEAPGVVEIDEGRISYMGPITGGAVGVSALREIEVLDVAGQRRCWRLVQDDGQALLVPLAAAGAEQLYDVFSTLPKMNGRALMSVPEPDTDMPLKLWRRPLETRQLPVL</sequence>
<protein>
    <submittedName>
        <fullName evidence="2">Uncharacterized protein</fullName>
    </submittedName>
</protein>
<feature type="transmembrane region" description="Helical" evidence="1">
    <location>
        <begin position="21"/>
        <end position="40"/>
    </location>
</feature>
<reference evidence="2 3" key="1">
    <citation type="submission" date="2018-03" db="EMBL/GenBank/DDBJ databases">
        <title>Genomic Encyclopedia of Archaeal and Bacterial Type Strains, Phase II (KMG-II): from individual species to whole genera.</title>
        <authorList>
            <person name="Goeker M."/>
        </authorList>
    </citation>
    <scope>NUCLEOTIDE SEQUENCE [LARGE SCALE GENOMIC DNA]</scope>
    <source>
        <strain evidence="2 3">DSM 29328</strain>
    </source>
</reference>
<keyword evidence="1" id="KW-0812">Transmembrane</keyword>
<name>A0A2T0RRV7_9RHOB</name>
<accession>A0A2T0RRV7</accession>
<dbReference type="Proteomes" id="UP000239480">
    <property type="component" value="Unassembled WGS sequence"/>
</dbReference>
<evidence type="ECO:0000256" key="1">
    <source>
        <dbReference type="SAM" id="Phobius"/>
    </source>
</evidence>
<dbReference type="AlphaFoldDB" id="A0A2T0RRV7"/>
<keyword evidence="3" id="KW-1185">Reference proteome</keyword>
<dbReference type="EMBL" id="PVTD01000004">
    <property type="protein sequence ID" value="PRY23823.1"/>
    <property type="molecule type" value="Genomic_DNA"/>
</dbReference>
<gene>
    <name evidence="2" type="ORF">CLV78_104316</name>
</gene>
<keyword evidence="1" id="KW-1133">Transmembrane helix</keyword>
<evidence type="ECO:0000313" key="2">
    <source>
        <dbReference type="EMBL" id="PRY23823.1"/>
    </source>
</evidence>
<comment type="caution">
    <text evidence="2">The sequence shown here is derived from an EMBL/GenBank/DDBJ whole genome shotgun (WGS) entry which is preliminary data.</text>
</comment>
<proteinExistence type="predicted"/>
<keyword evidence="1" id="KW-0472">Membrane</keyword>
<organism evidence="2 3">
    <name type="scientific">Aliiruegeria haliotis</name>
    <dbReference type="NCBI Taxonomy" id="1280846"/>
    <lineage>
        <taxon>Bacteria</taxon>
        <taxon>Pseudomonadati</taxon>
        <taxon>Pseudomonadota</taxon>
        <taxon>Alphaproteobacteria</taxon>
        <taxon>Rhodobacterales</taxon>
        <taxon>Roseobacteraceae</taxon>
        <taxon>Aliiruegeria</taxon>
    </lineage>
</organism>
<evidence type="ECO:0000313" key="3">
    <source>
        <dbReference type="Proteomes" id="UP000239480"/>
    </source>
</evidence>